<dbReference type="Proteomes" id="UP000199280">
    <property type="component" value="Unassembled WGS sequence"/>
</dbReference>
<keyword evidence="6" id="KW-1185">Reference proteome</keyword>
<dbReference type="EMBL" id="FJNB01000023">
    <property type="protein sequence ID" value="CZR07946.1"/>
    <property type="molecule type" value="Genomic_DNA"/>
</dbReference>
<feature type="domain" description="CD-NTase-associated protein 15" evidence="2">
    <location>
        <begin position="90"/>
        <end position="206"/>
    </location>
</feature>
<dbReference type="STRING" id="640938.TR210_2509"/>
<evidence type="ECO:0000313" key="5">
    <source>
        <dbReference type="Proteomes" id="UP000076878"/>
    </source>
</evidence>
<evidence type="ECO:0000259" key="2">
    <source>
        <dbReference type="Pfam" id="PF18153"/>
    </source>
</evidence>
<dbReference type="RefSeq" id="WP_068624286.1">
    <property type="nucleotide sequence ID" value="NZ_FJNB01000023.1"/>
</dbReference>
<dbReference type="InterPro" id="IPR041208">
    <property type="entry name" value="Cap15"/>
</dbReference>
<evidence type="ECO:0000256" key="1">
    <source>
        <dbReference type="SAM" id="Phobius"/>
    </source>
</evidence>
<accession>A0A143Z5S9</accession>
<evidence type="ECO:0000313" key="4">
    <source>
        <dbReference type="EMBL" id="SEJ82055.1"/>
    </source>
</evidence>
<keyword evidence="1" id="KW-0472">Membrane</keyword>
<name>A0A143Z5S9_9LACT</name>
<dbReference type="OrthoDB" id="2243033at2"/>
<gene>
    <name evidence="4" type="ORF">SAMN05216375_1296</name>
    <name evidence="3" type="ORF">TR210_2509</name>
</gene>
<dbReference type="EMBL" id="FNYT01000029">
    <property type="protein sequence ID" value="SEJ82055.1"/>
    <property type="molecule type" value="Genomic_DNA"/>
</dbReference>
<dbReference type="AlphaFoldDB" id="A0A143Z5S9"/>
<feature type="transmembrane region" description="Helical" evidence="1">
    <location>
        <begin position="54"/>
        <end position="74"/>
    </location>
</feature>
<reference evidence="4 6" key="2">
    <citation type="submission" date="2016-10" db="EMBL/GenBank/DDBJ databases">
        <authorList>
            <person name="Varghese N."/>
            <person name="Submissions S."/>
        </authorList>
    </citation>
    <scope>NUCLEOTIDE SEQUENCE [LARGE SCALE GENOMIC DNA]</scope>
    <source>
        <strain evidence="4 6">DSM 22150</strain>
    </source>
</reference>
<keyword evidence="1" id="KW-0812">Transmembrane</keyword>
<reference evidence="3 5" key="1">
    <citation type="submission" date="2016-02" db="EMBL/GenBank/DDBJ databases">
        <authorList>
            <person name="Wen L."/>
            <person name="He K."/>
            <person name="Yang H."/>
        </authorList>
    </citation>
    <scope>NUCLEOTIDE SEQUENCE [LARGE SCALE GENOMIC DNA]</scope>
    <source>
        <strain evidence="3">Trichococcus_R210</strain>
    </source>
</reference>
<proteinExistence type="predicted"/>
<feature type="transmembrane region" description="Helical" evidence="1">
    <location>
        <begin position="12"/>
        <end position="29"/>
    </location>
</feature>
<evidence type="ECO:0000313" key="3">
    <source>
        <dbReference type="EMBL" id="CZR07946.1"/>
    </source>
</evidence>
<organism evidence="3 5">
    <name type="scientific">Trichococcus ilyis</name>
    <dbReference type="NCBI Taxonomy" id="640938"/>
    <lineage>
        <taxon>Bacteria</taxon>
        <taxon>Bacillati</taxon>
        <taxon>Bacillota</taxon>
        <taxon>Bacilli</taxon>
        <taxon>Lactobacillales</taxon>
        <taxon>Carnobacteriaceae</taxon>
        <taxon>Trichococcus</taxon>
    </lineage>
</organism>
<protein>
    <recommendedName>
        <fullName evidence="2">CD-NTase-associated protein 15 domain-containing protein</fullName>
    </recommendedName>
</protein>
<dbReference type="Proteomes" id="UP000076878">
    <property type="component" value="Unassembled WGS sequence"/>
</dbReference>
<sequence>MHPYSVESMIRSSIKLYSITLSVVIFLILEETGVIEKLINIQDTYPVISELSRFSLFSIAFTPFIIYKTLFLLFDKWLWKWSFISKWTGIPNLNGSYKGILISSFDKEKQIDMELCISQTFTHISFVSTFGDSSSNSSLARILRDNDLITCLDFIYENQSDDFNVESGHHTGVNQLTFNKKKNTLSGRYFNDRGTQPNKGRIKLQRIN</sequence>
<evidence type="ECO:0000313" key="6">
    <source>
        <dbReference type="Proteomes" id="UP000199280"/>
    </source>
</evidence>
<keyword evidence="1" id="KW-1133">Transmembrane helix</keyword>
<dbReference type="Pfam" id="PF18153">
    <property type="entry name" value="Cap15_CD_rec"/>
    <property type="match status" value="1"/>
</dbReference>